<keyword evidence="2" id="KW-0238">DNA-binding</keyword>
<dbReference type="PANTHER" id="PTHR47504:SF5">
    <property type="entry name" value="RIGHT ORIGIN-BINDING PROTEIN"/>
    <property type="match status" value="1"/>
</dbReference>
<dbReference type="InterPro" id="IPR009057">
    <property type="entry name" value="Homeodomain-like_sf"/>
</dbReference>
<dbReference type="SUPFAM" id="SSF46689">
    <property type="entry name" value="Homeodomain-like"/>
    <property type="match status" value="2"/>
</dbReference>
<dbReference type="Proteomes" id="UP000190080">
    <property type="component" value="Unassembled WGS sequence"/>
</dbReference>
<name>A0A1V4ISV9_9CLOT</name>
<evidence type="ECO:0000259" key="4">
    <source>
        <dbReference type="PROSITE" id="PS01124"/>
    </source>
</evidence>
<dbReference type="SMART" id="SM00342">
    <property type="entry name" value="HTH_ARAC"/>
    <property type="match status" value="1"/>
</dbReference>
<dbReference type="AlphaFoldDB" id="A0A1V4ISV9"/>
<dbReference type="EMBL" id="MZGV01000012">
    <property type="protein sequence ID" value="OPJ62885.1"/>
    <property type="molecule type" value="Genomic_DNA"/>
</dbReference>
<reference evidence="5 6" key="1">
    <citation type="submission" date="2017-03" db="EMBL/GenBank/DDBJ databases">
        <title>Genome sequence of Clostridium oryzae DSM 28571.</title>
        <authorList>
            <person name="Poehlein A."/>
            <person name="Daniel R."/>
        </authorList>
    </citation>
    <scope>NUCLEOTIDE SEQUENCE [LARGE SCALE GENOMIC DNA]</scope>
    <source>
        <strain evidence="5 6">DSM 28571</strain>
    </source>
</reference>
<dbReference type="GO" id="GO:0003700">
    <property type="term" value="F:DNA-binding transcription factor activity"/>
    <property type="evidence" value="ECO:0007669"/>
    <property type="project" value="InterPro"/>
</dbReference>
<dbReference type="GO" id="GO:0043565">
    <property type="term" value="F:sequence-specific DNA binding"/>
    <property type="evidence" value="ECO:0007669"/>
    <property type="project" value="InterPro"/>
</dbReference>
<accession>A0A1V4ISV9</accession>
<evidence type="ECO:0000256" key="2">
    <source>
        <dbReference type="ARBA" id="ARBA00023125"/>
    </source>
</evidence>
<protein>
    <submittedName>
        <fullName evidence="5">Transposon Tn10 TetD protein</fullName>
    </submittedName>
</protein>
<dbReference type="PANTHER" id="PTHR47504">
    <property type="entry name" value="RIGHT ORIGIN-BINDING PROTEIN"/>
    <property type="match status" value="1"/>
</dbReference>
<keyword evidence="1" id="KW-0805">Transcription regulation</keyword>
<feature type="domain" description="HTH araC/xylS-type" evidence="4">
    <location>
        <begin position="8"/>
        <end position="105"/>
    </location>
</feature>
<keyword evidence="6" id="KW-1185">Reference proteome</keyword>
<dbReference type="PROSITE" id="PS00041">
    <property type="entry name" value="HTH_ARAC_FAMILY_1"/>
    <property type="match status" value="1"/>
</dbReference>
<sequence>MNNINIIQNSLDFIEKNIRTDISVSELANSAGFSIFHYYRIFNKIVGMPVMQYVTMRKLINAIYEIRLGKKMVEAALTYGFDTHAGFFKAFKREYDCSLTEYLKNHKVMKPYRINLKQEQVMITDKKIKVSANFQKKKGYTLCYLLNTNHKYSIFQQI</sequence>
<proteinExistence type="predicted"/>
<dbReference type="InterPro" id="IPR018062">
    <property type="entry name" value="HTH_AraC-typ_CS"/>
</dbReference>
<evidence type="ECO:0000256" key="1">
    <source>
        <dbReference type="ARBA" id="ARBA00023015"/>
    </source>
</evidence>
<dbReference type="OrthoDB" id="9801721at2"/>
<organism evidence="5 6">
    <name type="scientific">Clostridium oryzae</name>
    <dbReference type="NCBI Taxonomy" id="1450648"/>
    <lineage>
        <taxon>Bacteria</taxon>
        <taxon>Bacillati</taxon>
        <taxon>Bacillota</taxon>
        <taxon>Clostridia</taxon>
        <taxon>Eubacteriales</taxon>
        <taxon>Clostridiaceae</taxon>
        <taxon>Clostridium</taxon>
    </lineage>
</organism>
<dbReference type="Gene3D" id="1.10.10.60">
    <property type="entry name" value="Homeodomain-like"/>
    <property type="match status" value="2"/>
</dbReference>
<gene>
    <name evidence="5" type="primary">tetD_5</name>
    <name evidence="5" type="ORF">CLORY_15090</name>
</gene>
<comment type="caution">
    <text evidence="5">The sequence shown here is derived from an EMBL/GenBank/DDBJ whole genome shotgun (WGS) entry which is preliminary data.</text>
</comment>
<keyword evidence="3" id="KW-0804">Transcription</keyword>
<evidence type="ECO:0000313" key="5">
    <source>
        <dbReference type="EMBL" id="OPJ62885.1"/>
    </source>
</evidence>
<evidence type="ECO:0000256" key="3">
    <source>
        <dbReference type="ARBA" id="ARBA00023163"/>
    </source>
</evidence>
<dbReference type="STRING" id="1450648.CLORY_15090"/>
<dbReference type="RefSeq" id="WP_079422919.1">
    <property type="nucleotide sequence ID" value="NZ_MZGV01000012.1"/>
</dbReference>
<dbReference type="PROSITE" id="PS01124">
    <property type="entry name" value="HTH_ARAC_FAMILY_2"/>
    <property type="match status" value="1"/>
</dbReference>
<dbReference type="InterPro" id="IPR018060">
    <property type="entry name" value="HTH_AraC"/>
</dbReference>
<dbReference type="Pfam" id="PF12833">
    <property type="entry name" value="HTH_18"/>
    <property type="match status" value="1"/>
</dbReference>
<evidence type="ECO:0000313" key="6">
    <source>
        <dbReference type="Proteomes" id="UP000190080"/>
    </source>
</evidence>
<dbReference type="InterPro" id="IPR050959">
    <property type="entry name" value="MarA-like"/>
</dbReference>